<dbReference type="CDD" id="cd00105">
    <property type="entry name" value="KH-I"/>
    <property type="match status" value="2"/>
</dbReference>
<evidence type="ECO:0000313" key="5">
    <source>
        <dbReference type="EMBL" id="KAL3765235.1"/>
    </source>
</evidence>
<feature type="compositionally biased region" description="Basic residues" evidence="3">
    <location>
        <begin position="1"/>
        <end position="19"/>
    </location>
</feature>
<dbReference type="Pfam" id="PF00013">
    <property type="entry name" value="KH_1"/>
    <property type="match status" value="3"/>
</dbReference>
<dbReference type="PROSITE" id="PS50020">
    <property type="entry name" value="WW_DOMAIN_2"/>
    <property type="match status" value="1"/>
</dbReference>
<dbReference type="PROSITE" id="PS01159">
    <property type="entry name" value="WW_DOMAIN_1"/>
    <property type="match status" value="1"/>
</dbReference>
<keyword evidence="2" id="KW-0694">RNA-binding</keyword>
<dbReference type="SUPFAM" id="SSF54791">
    <property type="entry name" value="Eukaryotic type KH-domain (KH-domain type I)"/>
    <property type="match status" value="3"/>
</dbReference>
<keyword evidence="6" id="KW-1185">Reference proteome</keyword>
<evidence type="ECO:0000313" key="6">
    <source>
        <dbReference type="Proteomes" id="UP001530315"/>
    </source>
</evidence>
<evidence type="ECO:0000256" key="3">
    <source>
        <dbReference type="SAM" id="MobiDB-lite"/>
    </source>
</evidence>
<dbReference type="GO" id="GO:0003723">
    <property type="term" value="F:RNA binding"/>
    <property type="evidence" value="ECO:0007669"/>
    <property type="project" value="UniProtKB-UniRule"/>
</dbReference>
<dbReference type="Proteomes" id="UP001530315">
    <property type="component" value="Unassembled WGS sequence"/>
</dbReference>
<feature type="region of interest" description="Disordered" evidence="3">
    <location>
        <begin position="1"/>
        <end position="224"/>
    </location>
</feature>
<evidence type="ECO:0000259" key="4">
    <source>
        <dbReference type="PROSITE" id="PS50020"/>
    </source>
</evidence>
<feature type="compositionally biased region" description="Low complexity" evidence="3">
    <location>
        <begin position="165"/>
        <end position="201"/>
    </location>
</feature>
<keyword evidence="1" id="KW-0677">Repeat</keyword>
<dbReference type="PROSITE" id="PS50084">
    <property type="entry name" value="KH_TYPE_1"/>
    <property type="match status" value="3"/>
</dbReference>
<dbReference type="InterPro" id="IPR036612">
    <property type="entry name" value="KH_dom_type_1_sf"/>
</dbReference>
<dbReference type="Gene3D" id="2.20.70.10">
    <property type="match status" value="1"/>
</dbReference>
<dbReference type="PANTHER" id="PTHR10288">
    <property type="entry name" value="KH DOMAIN CONTAINING RNA BINDING PROTEIN"/>
    <property type="match status" value="1"/>
</dbReference>
<dbReference type="CDD" id="cd00201">
    <property type="entry name" value="WW"/>
    <property type="match status" value="1"/>
</dbReference>
<dbReference type="EMBL" id="JALLAZ020001756">
    <property type="protein sequence ID" value="KAL3765235.1"/>
    <property type="molecule type" value="Genomic_DNA"/>
</dbReference>
<sequence length="667" mass="69132">MAAATRKRKSGRAPAKSKKAKAEEKEVEEVEEVVVKKEEEATATATAKKEEGEEEATTTTTTTKAIKEEGEGGGGENDGGEESAAVATDGADGEDARPATEEEEEDDGGADGVSDVAAAAAAAKDDDDDDDDDRRVEDSARPRKTRDDDDEGGAAKKVGKEEEGGVVSSSSSSSSSAGGTDAAVVVVVPAAERAEESSATTTPPPPTDDVSAVGPPPSSSSSSSAIAAMPVVAASSASSSASASANGGGGGEATADAPPLEERGAVSASYVGRVIGKGGEMIRDLQARSGCRIDVDQNVPSGAPRIVTYRGTRASIDFAKQLVSMLCTERGKEADLPLGRASTKSLHIPGNVIGKIIGRGGEMIRKLQNESGAKIQVDHSMGQDGNHRLVTITGNDDAIRRAEEMMMFLCANPAMDSAQALEMLIRDKALGAGGGGTGSYGVVGIGGGHMPQAALSPNQYGSSSSSLVGGGGIESEIFPCAKMFMGRIIGQRGVTINDLQKRSGCDIQTKQNVPAGQDCQVSIKGSRRGIEMAKQMLREIIDMGPNHPYAGGHGHMGGGMGGGGHQGYQQQQPYQQQLPYQDYQSQGRPHGLQPMIPQAAQYGGQFAYQQQQLYAPMQGGQYGMQPGGVHVPHVDASPWRAATAADGQVYYYNQITQETQWDRPAGM</sequence>
<dbReference type="InterPro" id="IPR004088">
    <property type="entry name" value="KH_dom_type_1"/>
</dbReference>
<protein>
    <recommendedName>
        <fullName evidence="4">WW domain-containing protein</fullName>
    </recommendedName>
</protein>
<dbReference type="InterPro" id="IPR004087">
    <property type="entry name" value="KH_dom"/>
</dbReference>
<gene>
    <name evidence="5" type="ORF">ACHAW5_010854</name>
</gene>
<dbReference type="SMART" id="SM00456">
    <property type="entry name" value="WW"/>
    <property type="match status" value="1"/>
</dbReference>
<organism evidence="5 6">
    <name type="scientific">Stephanodiscus triporus</name>
    <dbReference type="NCBI Taxonomy" id="2934178"/>
    <lineage>
        <taxon>Eukaryota</taxon>
        <taxon>Sar</taxon>
        <taxon>Stramenopiles</taxon>
        <taxon>Ochrophyta</taxon>
        <taxon>Bacillariophyta</taxon>
        <taxon>Coscinodiscophyceae</taxon>
        <taxon>Thalassiosirophycidae</taxon>
        <taxon>Stephanodiscales</taxon>
        <taxon>Stephanodiscaceae</taxon>
        <taxon>Stephanodiscus</taxon>
    </lineage>
</organism>
<feature type="domain" description="WW" evidence="4">
    <location>
        <begin position="637"/>
        <end position="666"/>
    </location>
</feature>
<dbReference type="Gene3D" id="3.30.1370.10">
    <property type="entry name" value="K Homology domain, type 1"/>
    <property type="match status" value="3"/>
</dbReference>
<evidence type="ECO:0000256" key="1">
    <source>
        <dbReference type="ARBA" id="ARBA00022737"/>
    </source>
</evidence>
<dbReference type="InterPro" id="IPR036020">
    <property type="entry name" value="WW_dom_sf"/>
</dbReference>
<proteinExistence type="predicted"/>
<feature type="compositionally biased region" description="Gly residues" evidence="3">
    <location>
        <begin position="553"/>
        <end position="566"/>
    </location>
</feature>
<evidence type="ECO:0000256" key="2">
    <source>
        <dbReference type="PROSITE-ProRule" id="PRU00117"/>
    </source>
</evidence>
<comment type="caution">
    <text evidence="5">The sequence shown here is derived from an EMBL/GenBank/DDBJ whole genome shotgun (WGS) entry which is preliminary data.</text>
</comment>
<feature type="compositionally biased region" description="Low complexity" evidence="3">
    <location>
        <begin position="112"/>
        <end position="122"/>
    </location>
</feature>
<name>A0ABD3MMG8_9STRA</name>
<accession>A0ABD3MMG8</accession>
<dbReference type="SMART" id="SM00322">
    <property type="entry name" value="KH"/>
    <property type="match status" value="3"/>
</dbReference>
<dbReference type="Pfam" id="PF00397">
    <property type="entry name" value="WW"/>
    <property type="match status" value="1"/>
</dbReference>
<feature type="compositionally biased region" description="Basic and acidic residues" evidence="3">
    <location>
        <begin position="133"/>
        <end position="147"/>
    </location>
</feature>
<feature type="region of interest" description="Disordered" evidence="3">
    <location>
        <begin position="239"/>
        <end position="261"/>
    </location>
</feature>
<dbReference type="AlphaFoldDB" id="A0ABD3MMG8"/>
<feature type="region of interest" description="Disordered" evidence="3">
    <location>
        <begin position="553"/>
        <end position="574"/>
    </location>
</feature>
<dbReference type="InterPro" id="IPR001202">
    <property type="entry name" value="WW_dom"/>
</dbReference>
<reference evidence="5 6" key="1">
    <citation type="submission" date="2024-10" db="EMBL/GenBank/DDBJ databases">
        <title>Updated reference genomes for cyclostephanoid diatoms.</title>
        <authorList>
            <person name="Roberts W.R."/>
            <person name="Alverson A.J."/>
        </authorList>
    </citation>
    <scope>NUCLEOTIDE SEQUENCE [LARGE SCALE GENOMIC DNA]</scope>
    <source>
        <strain evidence="5 6">AJA276-08</strain>
    </source>
</reference>
<dbReference type="SUPFAM" id="SSF51045">
    <property type="entry name" value="WW domain"/>
    <property type="match status" value="1"/>
</dbReference>